<dbReference type="Pfam" id="PF00679">
    <property type="entry name" value="EFG_C"/>
    <property type="match status" value="1"/>
</dbReference>
<dbReference type="Proteomes" id="UP000248349">
    <property type="component" value="Unassembled WGS sequence"/>
</dbReference>
<proteinExistence type="inferred from homology"/>
<feature type="binding site" evidence="7">
    <location>
        <begin position="70"/>
        <end position="77"/>
    </location>
    <ligand>
        <name>GTP</name>
        <dbReference type="ChEBI" id="CHEBI:37565"/>
    </ligand>
</feature>
<dbReference type="InterPro" id="IPR031157">
    <property type="entry name" value="G_TR_CS"/>
</dbReference>
<evidence type="ECO:0000313" key="10">
    <source>
        <dbReference type="EMBL" id="PYH41049.1"/>
    </source>
</evidence>
<evidence type="ECO:0000259" key="9">
    <source>
        <dbReference type="PROSITE" id="PS51722"/>
    </source>
</evidence>
<dbReference type="HAMAP" id="MF_03059">
    <property type="entry name" value="mEF_G_2"/>
    <property type="match status" value="1"/>
</dbReference>
<name>A0A318Z286_9EURO</name>
<dbReference type="GO" id="GO:0005525">
    <property type="term" value="F:GTP binding"/>
    <property type="evidence" value="ECO:0007669"/>
    <property type="project" value="UniProtKB-UniRule"/>
</dbReference>
<evidence type="ECO:0000256" key="8">
    <source>
        <dbReference type="SAM" id="MobiDB-lite"/>
    </source>
</evidence>
<dbReference type="GO" id="GO:0005739">
    <property type="term" value="C:mitochondrion"/>
    <property type="evidence" value="ECO:0007669"/>
    <property type="project" value="UniProtKB-SubCell"/>
</dbReference>
<dbReference type="InterPro" id="IPR027417">
    <property type="entry name" value="P-loop_NTPase"/>
</dbReference>
<dbReference type="GO" id="GO:0003924">
    <property type="term" value="F:GTPase activity"/>
    <property type="evidence" value="ECO:0007669"/>
    <property type="project" value="UniProtKB-UniRule"/>
</dbReference>
<dbReference type="PRINTS" id="PR00315">
    <property type="entry name" value="ELONGATNFCT"/>
</dbReference>
<feature type="domain" description="Tr-type G" evidence="9">
    <location>
        <begin position="61"/>
        <end position="369"/>
    </location>
</feature>
<feature type="region of interest" description="Disordered" evidence="8">
    <location>
        <begin position="818"/>
        <end position="842"/>
    </location>
</feature>
<dbReference type="FunFam" id="3.30.70.870:FF:000007">
    <property type="entry name" value="Ribosome-releasing factor 2, mitochondrial"/>
    <property type="match status" value="1"/>
</dbReference>
<reference evidence="10 11" key="1">
    <citation type="submission" date="2016-12" db="EMBL/GenBank/DDBJ databases">
        <title>The genomes of Aspergillus section Nigri reveals drivers in fungal speciation.</title>
        <authorList>
            <consortium name="DOE Joint Genome Institute"/>
            <person name="Vesth T.C."/>
            <person name="Nybo J."/>
            <person name="Theobald S."/>
            <person name="Brandl J."/>
            <person name="Frisvad J.C."/>
            <person name="Nielsen K.F."/>
            <person name="Lyhne E.K."/>
            <person name="Kogle M.E."/>
            <person name="Kuo A."/>
            <person name="Riley R."/>
            <person name="Clum A."/>
            <person name="Nolan M."/>
            <person name="Lipzen A."/>
            <person name="Salamov A."/>
            <person name="Henrissat B."/>
            <person name="Wiebenga A."/>
            <person name="De Vries R.P."/>
            <person name="Grigoriev I.V."/>
            <person name="Mortensen U.H."/>
            <person name="Andersen M.R."/>
            <person name="Baker S.E."/>
        </authorList>
    </citation>
    <scope>NUCLEOTIDE SEQUENCE [LARGE SCALE GENOMIC DNA]</scope>
    <source>
        <strain evidence="10 11">JOP 1030-1</strain>
    </source>
</reference>
<dbReference type="FunFam" id="3.40.50.300:FF:001636">
    <property type="entry name" value="Ribosome-releasing factor 2, mitochondrial"/>
    <property type="match status" value="1"/>
</dbReference>
<comment type="similarity">
    <text evidence="7">Belongs to the TRAFAC class translation factor GTPase superfamily. Classic translation factor GTPase family. EF-G/EF-2 subfamily.</text>
</comment>
<dbReference type="FunFam" id="2.40.30.10:FF:000106">
    <property type="entry name" value="Ribosome-releasing factor 2, mitochondrial"/>
    <property type="match status" value="1"/>
</dbReference>
<evidence type="ECO:0000256" key="1">
    <source>
        <dbReference type="ARBA" id="ARBA00022741"/>
    </source>
</evidence>
<dbReference type="InterPro" id="IPR020568">
    <property type="entry name" value="Ribosomal_Su5_D2-typ_SF"/>
</dbReference>
<evidence type="ECO:0000256" key="5">
    <source>
        <dbReference type="ARBA" id="ARBA00023134"/>
    </source>
</evidence>
<keyword evidence="11" id="KW-1185">Reference proteome</keyword>
<comment type="function">
    <text evidence="6">Catalyzes the GTP-dependent ribosomal translocation step during translation elongation. During this step, the ribosome changes from the pre-translocational (PRE) to the post-translocational (POST) state as the newly formed A-site-bound peptidyl-tRNA and P-site-bound deacylated tRNA move to the P and E sites, respectively. Catalyzes the coordinated movement of the two tRNA molecules, the mRNA and conformational changes in the ribosome.</text>
</comment>
<dbReference type="InterPro" id="IPR035647">
    <property type="entry name" value="EFG_III/V"/>
</dbReference>
<dbReference type="SUPFAM" id="SSF54980">
    <property type="entry name" value="EF-G C-terminal domain-like"/>
    <property type="match status" value="2"/>
</dbReference>
<evidence type="ECO:0000256" key="4">
    <source>
        <dbReference type="ARBA" id="ARBA00023128"/>
    </source>
</evidence>
<dbReference type="InterPro" id="IPR009022">
    <property type="entry name" value="EFG_III"/>
</dbReference>
<dbReference type="CDD" id="cd01886">
    <property type="entry name" value="EF-G"/>
    <property type="match status" value="1"/>
</dbReference>
<dbReference type="Pfam" id="PF14492">
    <property type="entry name" value="EFG_III"/>
    <property type="match status" value="1"/>
</dbReference>
<dbReference type="Gene3D" id="3.30.70.240">
    <property type="match status" value="1"/>
</dbReference>
<dbReference type="InterPro" id="IPR041095">
    <property type="entry name" value="EFG_II"/>
</dbReference>
<protein>
    <recommendedName>
        <fullName evidence="7">Ribosome-releasing factor 2, mitochondrial</fullName>
        <shortName evidence="7">RRF2mt</shortName>
    </recommendedName>
    <alternativeName>
        <fullName evidence="7">Elongation factor G 2, mitochondrial</fullName>
        <shortName evidence="7">EF-G2mt</shortName>
        <shortName evidence="7">mEF-G 2</shortName>
    </alternativeName>
</protein>
<evidence type="ECO:0000256" key="6">
    <source>
        <dbReference type="ARBA" id="ARBA00024731"/>
    </source>
</evidence>
<dbReference type="CDD" id="cd16262">
    <property type="entry name" value="EFG_III"/>
    <property type="match status" value="1"/>
</dbReference>
<dbReference type="Gene3D" id="3.30.70.870">
    <property type="entry name" value="Elongation Factor G (Translational Gtpase), domain 3"/>
    <property type="match status" value="1"/>
</dbReference>
<evidence type="ECO:0000313" key="11">
    <source>
        <dbReference type="Proteomes" id="UP000248349"/>
    </source>
</evidence>
<evidence type="ECO:0000256" key="7">
    <source>
        <dbReference type="HAMAP-Rule" id="MF_03059"/>
    </source>
</evidence>
<dbReference type="SUPFAM" id="SSF50447">
    <property type="entry name" value="Translation proteins"/>
    <property type="match status" value="1"/>
</dbReference>
<dbReference type="Gene3D" id="2.40.30.10">
    <property type="entry name" value="Translation factors"/>
    <property type="match status" value="1"/>
</dbReference>
<dbReference type="InterPro" id="IPR009000">
    <property type="entry name" value="Transl_B-barrel_sf"/>
</dbReference>
<dbReference type="GO" id="GO:0032543">
    <property type="term" value="P:mitochondrial translation"/>
    <property type="evidence" value="ECO:0007669"/>
    <property type="project" value="UniProtKB-UniRule"/>
</dbReference>
<dbReference type="InterPro" id="IPR053905">
    <property type="entry name" value="EF-G-like_DII"/>
</dbReference>
<dbReference type="InterPro" id="IPR035649">
    <property type="entry name" value="EFG_V"/>
</dbReference>
<dbReference type="PROSITE" id="PS00301">
    <property type="entry name" value="G_TR_1"/>
    <property type="match status" value="1"/>
</dbReference>
<evidence type="ECO:0000256" key="3">
    <source>
        <dbReference type="ARBA" id="ARBA00022946"/>
    </source>
</evidence>
<dbReference type="SUPFAM" id="SSF52540">
    <property type="entry name" value="P-loop containing nucleoside triphosphate hydrolases"/>
    <property type="match status" value="1"/>
</dbReference>
<evidence type="ECO:0000256" key="2">
    <source>
        <dbReference type="ARBA" id="ARBA00022917"/>
    </source>
</evidence>
<dbReference type="PANTHER" id="PTHR43261:SF1">
    <property type="entry name" value="RIBOSOME-RELEASING FACTOR 2, MITOCHONDRIAL"/>
    <property type="match status" value="1"/>
</dbReference>
<keyword evidence="4 7" id="KW-0496">Mitochondrion</keyword>
<dbReference type="InterPro" id="IPR000795">
    <property type="entry name" value="T_Tr_GTP-bd_dom"/>
</dbReference>
<dbReference type="GO" id="GO:0032790">
    <property type="term" value="P:ribosome disassembly"/>
    <property type="evidence" value="ECO:0007669"/>
    <property type="project" value="UniProtKB-UniRule"/>
</dbReference>
<comment type="subcellular location">
    <subcellularLocation>
        <location evidence="7">Mitochondrion</location>
    </subcellularLocation>
</comment>
<dbReference type="PROSITE" id="PS51722">
    <property type="entry name" value="G_TR_2"/>
    <property type="match status" value="1"/>
</dbReference>
<keyword evidence="2 7" id="KW-0648">Protein biosynthesis</keyword>
<keyword evidence="5 7" id="KW-0342">GTP-binding</keyword>
<feature type="binding site" evidence="7">
    <location>
        <begin position="207"/>
        <end position="210"/>
    </location>
    <ligand>
        <name>GTP</name>
        <dbReference type="ChEBI" id="CHEBI:37565"/>
    </ligand>
</feature>
<dbReference type="Pfam" id="PF00009">
    <property type="entry name" value="GTP_EFTU"/>
    <property type="match status" value="1"/>
</dbReference>
<dbReference type="STRING" id="1450539.A0A318Z286"/>
<accession>A0A318Z286</accession>
<feature type="compositionally biased region" description="Low complexity" evidence="8">
    <location>
        <begin position="821"/>
        <end position="838"/>
    </location>
</feature>
<feature type="binding site" evidence="7">
    <location>
        <begin position="153"/>
        <end position="157"/>
    </location>
    <ligand>
        <name>GTP</name>
        <dbReference type="ChEBI" id="CHEBI:37565"/>
    </ligand>
</feature>
<dbReference type="AlphaFoldDB" id="A0A318Z286"/>
<gene>
    <name evidence="7" type="primary">MEF2</name>
    <name evidence="10" type="ORF">BP01DRAFT_395371</name>
</gene>
<organism evidence="10 11">
    <name type="scientific">Aspergillus saccharolyticus JOP 1030-1</name>
    <dbReference type="NCBI Taxonomy" id="1450539"/>
    <lineage>
        <taxon>Eukaryota</taxon>
        <taxon>Fungi</taxon>
        <taxon>Dikarya</taxon>
        <taxon>Ascomycota</taxon>
        <taxon>Pezizomycotina</taxon>
        <taxon>Eurotiomycetes</taxon>
        <taxon>Eurotiomycetidae</taxon>
        <taxon>Eurotiales</taxon>
        <taxon>Aspergillaceae</taxon>
        <taxon>Aspergillus</taxon>
        <taxon>Aspergillus subgen. Circumdati</taxon>
    </lineage>
</organism>
<dbReference type="CDD" id="cd03713">
    <property type="entry name" value="EFG_mtEFG_C"/>
    <property type="match status" value="1"/>
</dbReference>
<dbReference type="SUPFAM" id="SSF54211">
    <property type="entry name" value="Ribosomal protein S5 domain 2-like"/>
    <property type="match status" value="1"/>
</dbReference>
<keyword evidence="1 7" id="KW-0547">Nucleotide-binding</keyword>
<keyword evidence="3" id="KW-0809">Transit peptide</keyword>
<dbReference type="OrthoDB" id="198619at2759"/>
<dbReference type="NCBIfam" id="TIGR00231">
    <property type="entry name" value="small_GTP"/>
    <property type="match status" value="1"/>
</dbReference>
<comment type="function">
    <text evidence="7">Mitochondrial GTPase that mediates the disassembly of ribosomes from messenger RNA at the termination of mitochondrial protein biosynthesis. Not involved in the GTP-dependent ribosomal translocation step during translation elongation.</text>
</comment>
<dbReference type="InterPro" id="IPR005225">
    <property type="entry name" value="Small_GTP-bd"/>
</dbReference>
<sequence length="938" mass="100849">MVAALLLRASHPAARPIASHQGQAVINRLGSHASQCTRKLQFPHLQKFSSAAFCGQEASLDRTRNIGIIAHIDAGKTTTTERMLYYSGFTRRIGDVDEGSTVTDFLPAERARGITIQSAAITFHWPPQTAAEASQPDSQAPRSAHSHTVNLIDTPGHADFTFEVLRSLRILDGAVCILDGVAGVEAQTEQVWHQASTYRIPRIVYINKLDRDGAAFGRTVREVASRLAGWPAVCQIPWFEGGDGRFVGVADVIHLQGLRWEDGDGKSVKMLNLQQLEAEESRLAQELKRARIALVELLSEYDEDMVEKFFDYDEDHLAVPANGILQSLRRCLLEEQGRKIIPVFAGASFRNVGVQPLLDAVVNLLPSPVETPDPEVSIGGVTGGLRRLLSGDLIVEQKAVAASAKGQAKKKKAVAQAESQNAIETLQGCALAFKVVNDAKRGVLVYVRVYSGRLDRSCALYNTNLKVTERAPRLLKMYANDAVEVDSIPEGHIGVVVGLKHARTGDTLVSYATNRPTPPEPLDTLQLRPIKVPPPVFFASVEPHSLSEEKKLHESLAMLLREDPSLQVTVDEESGQTLLSGMGELHLEIARDRLINELKAKATVGRIEIGYRECPGSSSEPVTKIFDKEVAGRKGKAGCTASVSPFDPDTDEPPVTDQDTFLVENENGNQIIIQAPGLEITRNRKGIEESPILPSGLDIATLRTSLLNGCAAALARGPQFSFPMHHTRVHLTLDATSHLFGTDSTPSAVSSAARLATTTALRSLVSSGGSSSSSSSGTSLMEPVMNVIISIDEASLGAVVHDISSARGGHIVSLDEDLPITSTDASPTSTSTSTPTTPYEDLPTIDASKVYAPPDPFESPSIALGATSLSAAGASLPDTANRPRTIAAKVPLKEMVGYLKHLRSLSAGRGTFVMSVDRFEKMSAPRQKAVLAEMSGGY</sequence>
<dbReference type="CDD" id="cd04092">
    <property type="entry name" value="mtEFG2_II_like"/>
    <property type="match status" value="1"/>
</dbReference>
<dbReference type="Gene3D" id="3.40.50.300">
    <property type="entry name" value="P-loop containing nucleotide triphosphate hydrolases"/>
    <property type="match status" value="1"/>
</dbReference>
<dbReference type="EMBL" id="KZ821270">
    <property type="protein sequence ID" value="PYH41049.1"/>
    <property type="molecule type" value="Genomic_DNA"/>
</dbReference>
<dbReference type="PANTHER" id="PTHR43261">
    <property type="entry name" value="TRANSLATION ELONGATION FACTOR G-RELATED"/>
    <property type="match status" value="1"/>
</dbReference>
<dbReference type="InterPro" id="IPR000640">
    <property type="entry name" value="EFG_V-like"/>
</dbReference>
<dbReference type="Pfam" id="PF22042">
    <property type="entry name" value="EF-G_D2"/>
    <property type="match status" value="1"/>
</dbReference>
<dbReference type="InterPro" id="IPR030851">
    <property type="entry name" value="EFG2"/>
</dbReference>